<dbReference type="GO" id="GO:0008270">
    <property type="term" value="F:zinc ion binding"/>
    <property type="evidence" value="ECO:0007669"/>
    <property type="project" value="UniProtKB-KW"/>
</dbReference>
<dbReference type="InterPro" id="IPR001293">
    <property type="entry name" value="Znf_TRAF"/>
</dbReference>
<feature type="zinc finger region" description="TRAF-type" evidence="4">
    <location>
        <begin position="402"/>
        <end position="445"/>
    </location>
</feature>
<dbReference type="InterPro" id="IPR035897">
    <property type="entry name" value="Toll_tir_struct_dom_sf"/>
</dbReference>
<dbReference type="SUPFAM" id="SSF52200">
    <property type="entry name" value="Toll/Interleukin receptor TIR domain"/>
    <property type="match status" value="1"/>
</dbReference>
<evidence type="ECO:0000256" key="3">
    <source>
        <dbReference type="ARBA" id="ARBA00022833"/>
    </source>
</evidence>
<comment type="caution">
    <text evidence="7">The sequence shown here is derived from an EMBL/GenBank/DDBJ whole genome shotgun (WGS) entry which is preliminary data.</text>
</comment>
<dbReference type="PANTHER" id="PTHR10131">
    <property type="entry name" value="TNF RECEPTOR ASSOCIATED FACTOR"/>
    <property type="match status" value="1"/>
</dbReference>
<dbReference type="PANTHER" id="PTHR10131:SF94">
    <property type="entry name" value="TNF RECEPTOR-ASSOCIATED FACTOR 4"/>
    <property type="match status" value="1"/>
</dbReference>
<feature type="domain" description="TRAF-type" evidence="6">
    <location>
        <begin position="304"/>
        <end position="352"/>
    </location>
</feature>
<dbReference type="Pfam" id="PF02176">
    <property type="entry name" value="zf-TRAF"/>
    <property type="match status" value="1"/>
</dbReference>
<dbReference type="PROSITE" id="PS50104">
    <property type="entry name" value="TIR"/>
    <property type="match status" value="1"/>
</dbReference>
<evidence type="ECO:0000259" key="5">
    <source>
        <dbReference type="PROSITE" id="PS50104"/>
    </source>
</evidence>
<feature type="zinc finger region" description="TRAF-type" evidence="4">
    <location>
        <begin position="304"/>
        <end position="352"/>
    </location>
</feature>
<name>A0AA89BQZ9_PINIB</name>
<reference evidence="7" key="1">
    <citation type="submission" date="2019-08" db="EMBL/GenBank/DDBJ databases">
        <title>The improved chromosome-level genome for the pearl oyster Pinctada fucata martensii using PacBio sequencing and Hi-C.</title>
        <authorList>
            <person name="Zheng Z."/>
        </authorList>
    </citation>
    <scope>NUCLEOTIDE SEQUENCE</scope>
    <source>
        <strain evidence="7">ZZ-2019</strain>
        <tissue evidence="7">Adductor muscle</tissue>
    </source>
</reference>
<dbReference type="Gene3D" id="3.30.40.10">
    <property type="entry name" value="Zinc/RING finger domain, C3HC4 (zinc finger)"/>
    <property type="match status" value="2"/>
</dbReference>
<gene>
    <name evidence="7" type="ORF">FSP39_014940</name>
</gene>
<dbReference type="SUPFAM" id="SSF49599">
    <property type="entry name" value="TRAF domain-like"/>
    <property type="match status" value="2"/>
</dbReference>
<keyword evidence="8" id="KW-1185">Reference proteome</keyword>
<keyword evidence="1 4" id="KW-0479">Metal-binding</keyword>
<dbReference type="InterPro" id="IPR013083">
    <property type="entry name" value="Znf_RING/FYVE/PHD"/>
</dbReference>
<feature type="domain" description="TIR" evidence="5">
    <location>
        <begin position="29"/>
        <end position="169"/>
    </location>
</feature>
<keyword evidence="3 4" id="KW-0862">Zinc</keyword>
<organism evidence="7 8">
    <name type="scientific">Pinctada imbricata</name>
    <name type="common">Atlantic pearl-oyster</name>
    <name type="synonym">Pinctada martensii</name>
    <dbReference type="NCBI Taxonomy" id="66713"/>
    <lineage>
        <taxon>Eukaryota</taxon>
        <taxon>Metazoa</taxon>
        <taxon>Spiralia</taxon>
        <taxon>Lophotrochozoa</taxon>
        <taxon>Mollusca</taxon>
        <taxon>Bivalvia</taxon>
        <taxon>Autobranchia</taxon>
        <taxon>Pteriomorphia</taxon>
        <taxon>Pterioida</taxon>
        <taxon>Pterioidea</taxon>
        <taxon>Pteriidae</taxon>
        <taxon>Pinctada</taxon>
    </lineage>
</organism>
<dbReference type="GO" id="GO:0007165">
    <property type="term" value="P:signal transduction"/>
    <property type="evidence" value="ECO:0007669"/>
    <property type="project" value="InterPro"/>
</dbReference>
<accession>A0AA89BQZ9</accession>
<dbReference type="Pfam" id="PF13676">
    <property type="entry name" value="TIR_2"/>
    <property type="match status" value="1"/>
</dbReference>
<keyword evidence="2 4" id="KW-0863">Zinc-finger</keyword>
<evidence type="ECO:0000256" key="2">
    <source>
        <dbReference type="ARBA" id="ARBA00022771"/>
    </source>
</evidence>
<dbReference type="AlphaFoldDB" id="A0AA89BQZ9"/>
<dbReference type="InterPro" id="IPR000157">
    <property type="entry name" value="TIR_dom"/>
</dbReference>
<dbReference type="Proteomes" id="UP001186944">
    <property type="component" value="Unassembled WGS sequence"/>
</dbReference>
<evidence type="ECO:0000256" key="1">
    <source>
        <dbReference type="ARBA" id="ARBA00022723"/>
    </source>
</evidence>
<evidence type="ECO:0000259" key="6">
    <source>
        <dbReference type="PROSITE" id="PS50145"/>
    </source>
</evidence>
<dbReference type="Gene3D" id="3.40.50.10140">
    <property type="entry name" value="Toll/interleukin-1 receptor homology (TIR) domain"/>
    <property type="match status" value="1"/>
</dbReference>
<proteinExistence type="predicted"/>
<evidence type="ECO:0000313" key="7">
    <source>
        <dbReference type="EMBL" id="KAK3090821.1"/>
    </source>
</evidence>
<dbReference type="PROSITE" id="PS50145">
    <property type="entry name" value="ZF_TRAF"/>
    <property type="match status" value="2"/>
</dbReference>
<sequence length="476" mass="54873">MTMLSGIQSTTSSIPKNFPSSMLTKKTKIPRRIFVSYAHSDSVTVNLILDVLRNSGCKIWDPEGDSIPGTYILQNFIDFGIDKTNTAVLFITKNFLSDSFCTFLANHVIGKYIRSEGRYRVIPVLLENCKLPYYLKSVNCISLWRYKRQIDLNNDHAEEYIVRALSRILKAISSPSNSFWKIHRSGSKIITHGGRIIHDVLQFGHKLLSRGRKMGRGVREYMQKERLKRSIPKANKFNPINLLKMAASLKHCLISCRYGSCTFQTYGPEYAKFHEHLQICKFVPVHCKHKGCNVVARRHEMCKHEKKCPFIPMECPNDGCKVKKALCFLDEHMNQCKHALVPCPLKGCKVSVKIKDLNSHRSVCEFRTIEMESDSVPVFSKFTCPNKDCEETFHTKQGLRMHSTICPYAIITCPNTFCDYKNTMARVERHRAVECDYRDVKCRVCFQVLPMKHLDQHKLTCEARIKCENCGLQIRR</sequence>
<evidence type="ECO:0000313" key="8">
    <source>
        <dbReference type="Proteomes" id="UP001186944"/>
    </source>
</evidence>
<protein>
    <submittedName>
        <fullName evidence="7">Uncharacterized protein</fullName>
    </submittedName>
</protein>
<feature type="domain" description="TRAF-type" evidence="6">
    <location>
        <begin position="402"/>
        <end position="445"/>
    </location>
</feature>
<dbReference type="EMBL" id="VSWD01000010">
    <property type="protein sequence ID" value="KAK3090821.1"/>
    <property type="molecule type" value="Genomic_DNA"/>
</dbReference>
<evidence type="ECO:0000256" key="4">
    <source>
        <dbReference type="PROSITE-ProRule" id="PRU00207"/>
    </source>
</evidence>